<keyword evidence="3" id="KW-1185">Reference proteome</keyword>
<dbReference type="EMBL" id="JAIWYP010000012">
    <property type="protein sequence ID" value="KAH3725176.1"/>
    <property type="molecule type" value="Genomic_DNA"/>
</dbReference>
<accession>A0A9D4CI90</accession>
<organism evidence="2 3">
    <name type="scientific">Dreissena polymorpha</name>
    <name type="common">Zebra mussel</name>
    <name type="synonym">Mytilus polymorpha</name>
    <dbReference type="NCBI Taxonomy" id="45954"/>
    <lineage>
        <taxon>Eukaryota</taxon>
        <taxon>Metazoa</taxon>
        <taxon>Spiralia</taxon>
        <taxon>Lophotrochozoa</taxon>
        <taxon>Mollusca</taxon>
        <taxon>Bivalvia</taxon>
        <taxon>Autobranchia</taxon>
        <taxon>Heteroconchia</taxon>
        <taxon>Euheterodonta</taxon>
        <taxon>Imparidentia</taxon>
        <taxon>Neoheterodontei</taxon>
        <taxon>Myida</taxon>
        <taxon>Dreissenoidea</taxon>
        <taxon>Dreissenidae</taxon>
        <taxon>Dreissena</taxon>
    </lineage>
</organism>
<feature type="region of interest" description="Disordered" evidence="1">
    <location>
        <begin position="30"/>
        <end position="54"/>
    </location>
</feature>
<dbReference type="Proteomes" id="UP000828390">
    <property type="component" value="Unassembled WGS sequence"/>
</dbReference>
<dbReference type="AlphaFoldDB" id="A0A9D4CI90"/>
<reference evidence="2" key="1">
    <citation type="journal article" date="2019" name="bioRxiv">
        <title>The Genome of the Zebra Mussel, Dreissena polymorpha: A Resource for Invasive Species Research.</title>
        <authorList>
            <person name="McCartney M.A."/>
            <person name="Auch B."/>
            <person name="Kono T."/>
            <person name="Mallez S."/>
            <person name="Zhang Y."/>
            <person name="Obille A."/>
            <person name="Becker A."/>
            <person name="Abrahante J.E."/>
            <person name="Garbe J."/>
            <person name="Badalamenti J.P."/>
            <person name="Herman A."/>
            <person name="Mangelson H."/>
            <person name="Liachko I."/>
            <person name="Sullivan S."/>
            <person name="Sone E.D."/>
            <person name="Koren S."/>
            <person name="Silverstein K.A.T."/>
            <person name="Beckman K.B."/>
            <person name="Gohl D.M."/>
        </authorList>
    </citation>
    <scope>NUCLEOTIDE SEQUENCE</scope>
    <source>
        <strain evidence="2">Duluth1</strain>
        <tissue evidence="2">Whole animal</tissue>
    </source>
</reference>
<sequence>MECVRVKADLVIDSALGSNQNQLCAKMRVQSAAHTSKPEAMEADTGHRSSGLED</sequence>
<name>A0A9D4CI90_DREPO</name>
<evidence type="ECO:0000256" key="1">
    <source>
        <dbReference type="SAM" id="MobiDB-lite"/>
    </source>
</evidence>
<gene>
    <name evidence="2" type="ORF">DPMN_051011</name>
</gene>
<feature type="compositionally biased region" description="Basic and acidic residues" evidence="1">
    <location>
        <begin position="36"/>
        <end position="54"/>
    </location>
</feature>
<reference evidence="2" key="2">
    <citation type="submission" date="2020-11" db="EMBL/GenBank/DDBJ databases">
        <authorList>
            <person name="McCartney M.A."/>
            <person name="Auch B."/>
            <person name="Kono T."/>
            <person name="Mallez S."/>
            <person name="Becker A."/>
            <person name="Gohl D.M."/>
            <person name="Silverstein K.A.T."/>
            <person name="Koren S."/>
            <person name="Bechman K.B."/>
            <person name="Herman A."/>
            <person name="Abrahante J.E."/>
            <person name="Garbe J."/>
        </authorList>
    </citation>
    <scope>NUCLEOTIDE SEQUENCE</scope>
    <source>
        <strain evidence="2">Duluth1</strain>
        <tissue evidence="2">Whole animal</tissue>
    </source>
</reference>
<evidence type="ECO:0000313" key="3">
    <source>
        <dbReference type="Proteomes" id="UP000828390"/>
    </source>
</evidence>
<comment type="caution">
    <text evidence="2">The sequence shown here is derived from an EMBL/GenBank/DDBJ whole genome shotgun (WGS) entry which is preliminary data.</text>
</comment>
<proteinExistence type="predicted"/>
<protein>
    <submittedName>
        <fullName evidence="2">Uncharacterized protein</fullName>
    </submittedName>
</protein>
<evidence type="ECO:0000313" key="2">
    <source>
        <dbReference type="EMBL" id="KAH3725176.1"/>
    </source>
</evidence>